<dbReference type="RefSeq" id="WP_131169240.1">
    <property type="nucleotide sequence ID" value="NZ_SDMQ01000012.1"/>
</dbReference>
<dbReference type="OrthoDB" id="9791827at2"/>
<dbReference type="AlphaFoldDB" id="A0A4Q9KDW5"/>
<accession>A0A4Q9KDW5</accession>
<evidence type="ECO:0008006" key="3">
    <source>
        <dbReference type="Google" id="ProtNLM"/>
    </source>
</evidence>
<dbReference type="EMBL" id="SDMQ01000012">
    <property type="protein sequence ID" value="TBT83380.1"/>
    <property type="molecule type" value="Genomic_DNA"/>
</dbReference>
<dbReference type="Proteomes" id="UP000292373">
    <property type="component" value="Unassembled WGS sequence"/>
</dbReference>
<evidence type="ECO:0000313" key="2">
    <source>
        <dbReference type="Proteomes" id="UP000292373"/>
    </source>
</evidence>
<proteinExistence type="predicted"/>
<gene>
    <name evidence="1" type="ORF">ET989_11885</name>
</gene>
<reference evidence="1 2" key="1">
    <citation type="submission" date="2019-01" db="EMBL/GenBank/DDBJ databases">
        <title>Lactibacter flavus gen. nov., sp. nov., a novel bacterium of the family Propionibacteriaceae isolated from raw milk and dairy products.</title>
        <authorList>
            <person name="Huptas C."/>
            <person name="Wenning M."/>
            <person name="Breitenwieser F."/>
            <person name="Doll E."/>
            <person name="Von Neubeck M."/>
            <person name="Busse H.-J."/>
            <person name="Scherer S."/>
        </authorList>
    </citation>
    <scope>NUCLEOTIDE SEQUENCE [LARGE SCALE GENOMIC DNA]</scope>
    <source>
        <strain evidence="1 2">KCTC 33808</strain>
    </source>
</reference>
<dbReference type="Pfam" id="PF14305">
    <property type="entry name" value="ATPgrasp_TupA"/>
    <property type="match status" value="1"/>
</dbReference>
<organism evidence="1 2">
    <name type="scientific">Propioniciclava sinopodophylli</name>
    <dbReference type="NCBI Taxonomy" id="1837344"/>
    <lineage>
        <taxon>Bacteria</taxon>
        <taxon>Bacillati</taxon>
        <taxon>Actinomycetota</taxon>
        <taxon>Actinomycetes</taxon>
        <taxon>Propionibacteriales</taxon>
        <taxon>Propionibacteriaceae</taxon>
        <taxon>Propioniciclava</taxon>
    </lineage>
</organism>
<name>A0A4Q9KDW5_9ACTN</name>
<protein>
    <recommendedName>
        <fullName evidence="3">ATP-grasp domain-containing protein</fullName>
    </recommendedName>
</protein>
<dbReference type="InterPro" id="IPR029465">
    <property type="entry name" value="ATPgrasp_TupA"/>
</dbReference>
<keyword evidence="2" id="KW-1185">Reference proteome</keyword>
<sequence length="165" mass="18841">MQELIASGQVASDLWIVERLVMSDHAPDEPARDLKFYCFYGQIPLMLETTRHPIVQRCWYDAGGERVQTGKYTDQLFSGHGIPETYVEAALRISTEVPSPFVRVDFLASPDGPVFNKITPKPGGSHLLNRRWDVRLGNRFLAAERRLLEDLLQGRRFEAFLRHAS</sequence>
<evidence type="ECO:0000313" key="1">
    <source>
        <dbReference type="EMBL" id="TBT83380.1"/>
    </source>
</evidence>
<comment type="caution">
    <text evidence="1">The sequence shown here is derived from an EMBL/GenBank/DDBJ whole genome shotgun (WGS) entry which is preliminary data.</text>
</comment>